<dbReference type="Proteomes" id="UP001157069">
    <property type="component" value="Unassembled WGS sequence"/>
</dbReference>
<protein>
    <submittedName>
        <fullName evidence="2">Uncharacterized protein</fullName>
    </submittedName>
</protein>
<evidence type="ECO:0000313" key="3">
    <source>
        <dbReference type="Proteomes" id="UP001157069"/>
    </source>
</evidence>
<comment type="caution">
    <text evidence="2">The sequence shown here is derived from an EMBL/GenBank/DDBJ whole genome shotgun (WGS) entry which is preliminary data.</text>
</comment>
<feature type="transmembrane region" description="Helical" evidence="1">
    <location>
        <begin position="20"/>
        <end position="38"/>
    </location>
</feature>
<accession>A0ABQ6JUJ2</accession>
<evidence type="ECO:0000256" key="1">
    <source>
        <dbReference type="SAM" id="Phobius"/>
    </source>
</evidence>
<keyword evidence="3" id="KW-1185">Reference proteome</keyword>
<keyword evidence="1" id="KW-0812">Transmembrane</keyword>
<dbReference type="EMBL" id="BSVA01000001">
    <property type="protein sequence ID" value="GMA90385.1"/>
    <property type="molecule type" value="Genomic_DNA"/>
</dbReference>
<evidence type="ECO:0000313" key="2">
    <source>
        <dbReference type="EMBL" id="GMA90385.1"/>
    </source>
</evidence>
<keyword evidence="1" id="KW-0472">Membrane</keyword>
<sequence>MLVPFGILVFFVLFYELAPYVFFVLFATVPAILIVMTARTAREYVTALKLTLLTALAYGVGLGAALAFSLAIGIPAVV</sequence>
<name>A0ABQ6JUJ2_9MICO</name>
<organism evidence="2 3">
    <name type="scientific">Homoserinibacter gongjuensis</name>
    <dbReference type="NCBI Taxonomy" id="1162968"/>
    <lineage>
        <taxon>Bacteria</taxon>
        <taxon>Bacillati</taxon>
        <taxon>Actinomycetota</taxon>
        <taxon>Actinomycetes</taxon>
        <taxon>Micrococcales</taxon>
        <taxon>Microbacteriaceae</taxon>
        <taxon>Homoserinibacter</taxon>
    </lineage>
</organism>
<feature type="transmembrane region" description="Helical" evidence="1">
    <location>
        <begin position="50"/>
        <end position="74"/>
    </location>
</feature>
<reference evidence="3" key="1">
    <citation type="journal article" date="2019" name="Int. J. Syst. Evol. Microbiol.">
        <title>The Global Catalogue of Microorganisms (GCM) 10K type strain sequencing project: providing services to taxonomists for standard genome sequencing and annotation.</title>
        <authorList>
            <consortium name="The Broad Institute Genomics Platform"/>
            <consortium name="The Broad Institute Genome Sequencing Center for Infectious Disease"/>
            <person name="Wu L."/>
            <person name="Ma J."/>
        </authorList>
    </citation>
    <scope>NUCLEOTIDE SEQUENCE [LARGE SCALE GENOMIC DNA]</scope>
    <source>
        <strain evidence="3">NBRC 108755</strain>
    </source>
</reference>
<keyword evidence="1" id="KW-1133">Transmembrane helix</keyword>
<gene>
    <name evidence="2" type="ORF">GCM10025869_09140</name>
</gene>
<proteinExistence type="predicted"/>